<keyword evidence="2" id="KW-1185">Reference proteome</keyword>
<proteinExistence type="predicted"/>
<dbReference type="GeneID" id="25262828"/>
<sequence length="166" mass="18597">MPDEITQKHSQLKVVIVQHIAEKETQEWFARTGGPQTFSTGTSSYIFISDPTFALYSQQGIGHIGWGGIVNSRVVPSLKQLKGQENIDFRLTGKRDSANGRPSEGSQSIARASYVGYRWPRTVRICASSTTLSGQPFEPCLVERDSRLLIFKARVYGWLSLIFPQF</sequence>
<comment type="caution">
    <text evidence="1">The sequence shown here is derived from an EMBL/GenBank/DDBJ whole genome shotgun (WGS) entry which is preliminary data.</text>
</comment>
<evidence type="ECO:0000313" key="2">
    <source>
        <dbReference type="Proteomes" id="UP000027361"/>
    </source>
</evidence>
<dbReference type="HOGENOM" id="CLU_1603887_0_0_1"/>
<dbReference type="EMBL" id="JMSN01000118">
    <property type="protein sequence ID" value="KDN38455.1"/>
    <property type="molecule type" value="Genomic_DNA"/>
</dbReference>
<dbReference type="AlphaFoldDB" id="A0A066VIQ0"/>
<reference evidence="1 2" key="1">
    <citation type="submission" date="2014-05" db="EMBL/GenBank/DDBJ databases">
        <title>Draft genome sequence of a rare smut relative, Tilletiaria anomala UBC 951.</title>
        <authorList>
            <consortium name="DOE Joint Genome Institute"/>
            <person name="Toome M."/>
            <person name="Kuo A."/>
            <person name="Henrissat B."/>
            <person name="Lipzen A."/>
            <person name="Tritt A."/>
            <person name="Yoshinaga Y."/>
            <person name="Zane M."/>
            <person name="Barry K."/>
            <person name="Grigoriev I.V."/>
            <person name="Spatafora J.W."/>
            <person name="Aimea M.C."/>
        </authorList>
    </citation>
    <scope>NUCLEOTIDE SEQUENCE [LARGE SCALE GENOMIC DNA]</scope>
    <source>
        <strain evidence="1 2">UBC 951</strain>
    </source>
</reference>
<evidence type="ECO:0000313" key="1">
    <source>
        <dbReference type="EMBL" id="KDN38455.1"/>
    </source>
</evidence>
<organism evidence="1 2">
    <name type="scientific">Tilletiaria anomala (strain ATCC 24038 / CBS 436.72 / UBC 951)</name>
    <dbReference type="NCBI Taxonomy" id="1037660"/>
    <lineage>
        <taxon>Eukaryota</taxon>
        <taxon>Fungi</taxon>
        <taxon>Dikarya</taxon>
        <taxon>Basidiomycota</taxon>
        <taxon>Ustilaginomycotina</taxon>
        <taxon>Exobasidiomycetes</taxon>
        <taxon>Georgefischeriales</taxon>
        <taxon>Tilletiariaceae</taxon>
        <taxon>Tilletiaria</taxon>
    </lineage>
</organism>
<name>A0A066VIQ0_TILAU</name>
<dbReference type="InParanoid" id="A0A066VIQ0"/>
<dbReference type="RefSeq" id="XP_013240709.1">
    <property type="nucleotide sequence ID" value="XM_013385255.1"/>
</dbReference>
<dbReference type="Proteomes" id="UP000027361">
    <property type="component" value="Unassembled WGS sequence"/>
</dbReference>
<accession>A0A066VIQ0</accession>
<gene>
    <name evidence="1" type="ORF">K437DRAFT_23280</name>
</gene>
<protein>
    <submittedName>
        <fullName evidence="1">Uncharacterized protein</fullName>
    </submittedName>
</protein>